<comment type="caution">
    <text evidence="2">The sequence shown here is derived from an EMBL/GenBank/DDBJ whole genome shotgun (WGS) entry which is preliminary data.</text>
</comment>
<keyword evidence="3" id="KW-1185">Reference proteome</keyword>
<gene>
    <name evidence="2" type="ORF">F1189_24580</name>
</gene>
<dbReference type="Pfam" id="PF20159">
    <property type="entry name" value="YidB"/>
    <property type="match status" value="1"/>
</dbReference>
<organism evidence="2 3">
    <name type="scientific">Rhodovastum atsumiense</name>
    <dbReference type="NCBI Taxonomy" id="504468"/>
    <lineage>
        <taxon>Bacteria</taxon>
        <taxon>Pseudomonadati</taxon>
        <taxon>Pseudomonadota</taxon>
        <taxon>Alphaproteobacteria</taxon>
        <taxon>Acetobacterales</taxon>
        <taxon>Acetobacteraceae</taxon>
        <taxon>Rhodovastum</taxon>
    </lineage>
</organism>
<evidence type="ECO:0000256" key="1">
    <source>
        <dbReference type="SAM" id="MobiDB-lite"/>
    </source>
</evidence>
<protein>
    <submittedName>
        <fullName evidence="2">DUF937 domain-containing protein</fullName>
    </submittedName>
</protein>
<dbReference type="OrthoDB" id="4235777at2"/>
<dbReference type="InterPro" id="IPR045372">
    <property type="entry name" value="YidB"/>
</dbReference>
<evidence type="ECO:0000313" key="2">
    <source>
        <dbReference type="EMBL" id="KAA5609374.1"/>
    </source>
</evidence>
<dbReference type="SUPFAM" id="SSF140804">
    <property type="entry name" value="YidB-like"/>
    <property type="match status" value="1"/>
</dbReference>
<accession>A0A5M6IM66</accession>
<dbReference type="AlphaFoldDB" id="A0A5M6IM66"/>
<dbReference type="EMBL" id="VWPK01000052">
    <property type="protein sequence ID" value="KAA5609374.1"/>
    <property type="molecule type" value="Genomic_DNA"/>
</dbReference>
<dbReference type="Proteomes" id="UP000325255">
    <property type="component" value="Unassembled WGS sequence"/>
</dbReference>
<name>A0A5M6IM66_9PROT</name>
<evidence type="ECO:0000313" key="3">
    <source>
        <dbReference type="Proteomes" id="UP000325255"/>
    </source>
</evidence>
<feature type="region of interest" description="Disordered" evidence="1">
    <location>
        <begin position="1"/>
        <end position="51"/>
    </location>
</feature>
<proteinExistence type="predicted"/>
<reference evidence="2 3" key="1">
    <citation type="submission" date="2019-09" db="EMBL/GenBank/DDBJ databases">
        <title>Genome sequence of Rhodovastum atsumiense, a diverse member of the Acetobacteraceae family of non-sulfur purple photosynthetic bacteria.</title>
        <authorList>
            <person name="Meyer T."/>
            <person name="Kyndt J."/>
        </authorList>
    </citation>
    <scope>NUCLEOTIDE SEQUENCE [LARGE SCALE GENOMIC DNA]</scope>
    <source>
        <strain evidence="2 3">DSM 21279</strain>
    </source>
</reference>
<sequence length="171" mass="18004">MLSRPAPVPCHTGREPRPHGQTLPVRGLVRSSGSGSSRRPQDDNGFPRGRSEMSFVDDMLNALSGTQGGTHPWLIQAVRGIAGDDQGAGPGIAWVLQRLEAAGYGAAVRAWTHGLKTPDVAPHDLHAALGDAQVQAMAHRANLTPDELVGKLSQHLPGIVAHLSTDGRFPG</sequence>
<dbReference type="InterPro" id="IPR027405">
    <property type="entry name" value="YidB-like"/>
</dbReference>
<dbReference type="Gene3D" id="1.10.10.690">
    <property type="entry name" value="YidB-like"/>
    <property type="match status" value="1"/>
</dbReference>